<dbReference type="InterPro" id="IPR027417">
    <property type="entry name" value="P-loop_NTPase"/>
</dbReference>
<dbReference type="InterPro" id="IPR025669">
    <property type="entry name" value="AAA_dom"/>
</dbReference>
<feature type="domain" description="AAA" evidence="1">
    <location>
        <begin position="2"/>
        <end position="178"/>
    </location>
</feature>
<dbReference type="OrthoDB" id="9815116at2"/>
<keyword evidence="3" id="KW-1185">Reference proteome</keyword>
<dbReference type="PANTHER" id="PTHR13696">
    <property type="entry name" value="P-LOOP CONTAINING NUCLEOSIDE TRIPHOSPHATE HYDROLASE"/>
    <property type="match status" value="1"/>
</dbReference>
<evidence type="ECO:0000313" key="3">
    <source>
        <dbReference type="Proteomes" id="UP000191931"/>
    </source>
</evidence>
<name>A0A1W1HGU9_9BACT</name>
<evidence type="ECO:0000259" key="1">
    <source>
        <dbReference type="Pfam" id="PF13614"/>
    </source>
</evidence>
<dbReference type="Pfam" id="PF13614">
    <property type="entry name" value="AAA_31"/>
    <property type="match status" value="1"/>
</dbReference>
<dbReference type="InterPro" id="IPR050678">
    <property type="entry name" value="DNA_Partitioning_ATPase"/>
</dbReference>
<dbReference type="CDD" id="cd02042">
    <property type="entry name" value="ParAB_family"/>
    <property type="match status" value="1"/>
</dbReference>
<dbReference type="SUPFAM" id="SSF52540">
    <property type="entry name" value="P-loop containing nucleoside triphosphate hydrolases"/>
    <property type="match status" value="1"/>
</dbReference>
<dbReference type="AlphaFoldDB" id="A0A1W1HGU9"/>
<sequence>MTKIVSISNQKGGVGKTTTAVNLSAALADGGKKTLLVDCDPQANATTATGIDKPSLKYSLYHGLIGEAPLEEIICDTDTKNLKIVPSHVELIGFEVEMMSSRGREEILKRLLQTSGDEFDYIIIDCPPSLSLLTLNALTAADSVLIPLQTEFFALEGLGQLLETIKRIKQSFNPGLKIEGILMTMFDKRTNLARQVVQDAETYFRDMLFKAKIPRNIKLGEAPSFGMPVIAYDRSSAGSQSYLSLAQEMIKK</sequence>
<dbReference type="EMBL" id="FWEV01000283">
    <property type="protein sequence ID" value="SLM31666.1"/>
    <property type="molecule type" value="Genomic_DNA"/>
</dbReference>
<gene>
    <name evidence="2" type="primary">soj</name>
    <name evidence="2" type="ORF">MTBBW1_410021</name>
</gene>
<dbReference type="RefSeq" id="WP_080800631.1">
    <property type="nucleotide sequence ID" value="NZ_LT828541.1"/>
</dbReference>
<evidence type="ECO:0000313" key="2">
    <source>
        <dbReference type="EMBL" id="SLM31666.1"/>
    </source>
</evidence>
<dbReference type="Proteomes" id="UP000191931">
    <property type="component" value="Unassembled WGS sequence"/>
</dbReference>
<dbReference type="Gene3D" id="3.40.50.300">
    <property type="entry name" value="P-loop containing nucleotide triphosphate hydrolases"/>
    <property type="match status" value="1"/>
</dbReference>
<organism evidence="2 3">
    <name type="scientific">Desulfamplus magnetovallimortis</name>
    <dbReference type="NCBI Taxonomy" id="1246637"/>
    <lineage>
        <taxon>Bacteria</taxon>
        <taxon>Pseudomonadati</taxon>
        <taxon>Thermodesulfobacteriota</taxon>
        <taxon>Desulfobacteria</taxon>
        <taxon>Desulfobacterales</taxon>
        <taxon>Desulfobacteraceae</taxon>
        <taxon>Desulfamplus</taxon>
    </lineage>
</organism>
<accession>A0A1W1HGU9</accession>
<dbReference type="PANTHER" id="PTHR13696:SF52">
    <property type="entry name" value="PARA FAMILY PROTEIN CT_582"/>
    <property type="match status" value="1"/>
</dbReference>
<dbReference type="PRINTS" id="PR00091">
    <property type="entry name" value="NITROGNASEII"/>
</dbReference>
<protein>
    <submittedName>
        <fullName evidence="2">Chromosome partitioning protein</fullName>
    </submittedName>
</protein>
<proteinExistence type="predicted"/>
<reference evidence="2 3" key="1">
    <citation type="submission" date="2017-03" db="EMBL/GenBank/DDBJ databases">
        <authorList>
            <person name="Afonso C.L."/>
            <person name="Miller P.J."/>
            <person name="Scott M.A."/>
            <person name="Spackman E."/>
            <person name="Goraichik I."/>
            <person name="Dimitrov K.M."/>
            <person name="Suarez D.L."/>
            <person name="Swayne D.E."/>
        </authorList>
    </citation>
    <scope>NUCLEOTIDE SEQUENCE [LARGE SCALE GENOMIC DNA]</scope>
    <source>
        <strain evidence="2">PRJEB14757</strain>
    </source>
</reference>
<dbReference type="FunFam" id="3.40.50.300:FF:000285">
    <property type="entry name" value="Sporulation initiation inhibitor Soj"/>
    <property type="match status" value="1"/>
</dbReference>
<dbReference type="STRING" id="1246637.MTBBW1_410021"/>